<gene>
    <name evidence="3" type="ORF">EDD29_2881</name>
</gene>
<dbReference type="EMBL" id="RJKE01000001">
    <property type="protein sequence ID" value="ROO85338.1"/>
    <property type="molecule type" value="Genomic_DNA"/>
</dbReference>
<organism evidence="3 4">
    <name type="scientific">Actinocorallia herbida</name>
    <dbReference type="NCBI Taxonomy" id="58109"/>
    <lineage>
        <taxon>Bacteria</taxon>
        <taxon>Bacillati</taxon>
        <taxon>Actinomycetota</taxon>
        <taxon>Actinomycetes</taxon>
        <taxon>Streptosporangiales</taxon>
        <taxon>Thermomonosporaceae</taxon>
        <taxon>Actinocorallia</taxon>
    </lineage>
</organism>
<reference evidence="3 4" key="1">
    <citation type="submission" date="2018-11" db="EMBL/GenBank/DDBJ databases">
        <title>Sequencing the genomes of 1000 actinobacteria strains.</title>
        <authorList>
            <person name="Klenk H.-P."/>
        </authorList>
    </citation>
    <scope>NUCLEOTIDE SEQUENCE [LARGE SCALE GENOMIC DNA]</scope>
    <source>
        <strain evidence="3 4">DSM 44254</strain>
    </source>
</reference>
<keyword evidence="1" id="KW-0812">Transmembrane</keyword>
<feature type="signal peptide" evidence="2">
    <location>
        <begin position="1"/>
        <end position="25"/>
    </location>
</feature>
<proteinExistence type="predicted"/>
<evidence type="ECO:0000256" key="2">
    <source>
        <dbReference type="SAM" id="SignalP"/>
    </source>
</evidence>
<sequence length="267" mass="28177">MRARLILAFAAGAVLASSAPFPAAADEKDETVPQLEVKTAGPSFLSATEIAPGNLVRVPATTGDYLYWSFAAAAGETHKVAVKVTLPPAAQRHGAMTWTLDVFDGLRRRQSCTAGAQTATTKGGEADVAVGCTLRRVRSWADPWSADPLPGTYYLRLSASGLPERDLGRPVQAEVELTVKEGAAQPAGARMEAPLSPPVNAGTTLAPDATPTVSALDSAPKPTAKAESWFSRLTGRWTWTIVGGVVAALMGVLGYTLTRHPRRWFGR</sequence>
<name>A0A3N1CX88_9ACTN</name>
<keyword evidence="2" id="KW-0732">Signal</keyword>
<evidence type="ECO:0000313" key="3">
    <source>
        <dbReference type="EMBL" id="ROO85338.1"/>
    </source>
</evidence>
<keyword evidence="4" id="KW-1185">Reference proteome</keyword>
<dbReference type="Proteomes" id="UP000272400">
    <property type="component" value="Unassembled WGS sequence"/>
</dbReference>
<keyword evidence="1" id="KW-1133">Transmembrane helix</keyword>
<protein>
    <recommendedName>
        <fullName evidence="5">Peptidase</fullName>
    </recommendedName>
</protein>
<dbReference type="OrthoDB" id="3401783at2"/>
<evidence type="ECO:0008006" key="5">
    <source>
        <dbReference type="Google" id="ProtNLM"/>
    </source>
</evidence>
<evidence type="ECO:0000256" key="1">
    <source>
        <dbReference type="SAM" id="Phobius"/>
    </source>
</evidence>
<keyword evidence="1" id="KW-0472">Membrane</keyword>
<feature type="transmembrane region" description="Helical" evidence="1">
    <location>
        <begin position="237"/>
        <end position="257"/>
    </location>
</feature>
<evidence type="ECO:0000313" key="4">
    <source>
        <dbReference type="Proteomes" id="UP000272400"/>
    </source>
</evidence>
<accession>A0A3N1CX88</accession>
<dbReference type="RefSeq" id="WP_123664857.1">
    <property type="nucleotide sequence ID" value="NZ_RJKE01000001.1"/>
</dbReference>
<dbReference type="AlphaFoldDB" id="A0A3N1CX88"/>
<feature type="chain" id="PRO_5018212214" description="Peptidase" evidence="2">
    <location>
        <begin position="26"/>
        <end position="267"/>
    </location>
</feature>
<comment type="caution">
    <text evidence="3">The sequence shown here is derived from an EMBL/GenBank/DDBJ whole genome shotgun (WGS) entry which is preliminary data.</text>
</comment>